<keyword evidence="5 8" id="KW-0285">Flavoprotein</keyword>
<evidence type="ECO:0000313" key="13">
    <source>
        <dbReference type="Proteomes" id="UP000266693"/>
    </source>
</evidence>
<dbReference type="SUPFAM" id="SSF56645">
    <property type="entry name" value="Acyl-CoA dehydrogenase NM domain-like"/>
    <property type="match status" value="1"/>
</dbReference>
<evidence type="ECO:0000259" key="11">
    <source>
        <dbReference type="Pfam" id="PF02771"/>
    </source>
</evidence>
<dbReference type="Pfam" id="PF00441">
    <property type="entry name" value="Acyl-CoA_dh_1"/>
    <property type="match status" value="1"/>
</dbReference>
<evidence type="ECO:0000256" key="3">
    <source>
        <dbReference type="ARBA" id="ARBA00009347"/>
    </source>
</evidence>
<keyword evidence="7 8" id="KW-0560">Oxidoreductase</keyword>
<dbReference type="Gene3D" id="1.10.540.10">
    <property type="entry name" value="Acyl-CoA dehydrogenase/oxidase, N-terminal domain"/>
    <property type="match status" value="1"/>
</dbReference>
<evidence type="ECO:0000259" key="9">
    <source>
        <dbReference type="Pfam" id="PF00441"/>
    </source>
</evidence>
<dbReference type="InterPro" id="IPR037069">
    <property type="entry name" value="AcylCoA_DH/ox_N_sf"/>
</dbReference>
<name>A0A396RKW3_9SPHN</name>
<dbReference type="InterPro" id="IPR006089">
    <property type="entry name" value="Acyl-CoA_DH_CS"/>
</dbReference>
<dbReference type="PROSITE" id="PS00072">
    <property type="entry name" value="ACYL_COA_DH_1"/>
    <property type="match status" value="1"/>
</dbReference>
<dbReference type="OrthoDB" id="9780544at2"/>
<proteinExistence type="inferred from homology"/>
<accession>A0A396RKW3</accession>
<keyword evidence="6 8" id="KW-0274">FAD</keyword>
<comment type="caution">
    <text evidence="12">The sequence shown here is derived from an EMBL/GenBank/DDBJ whole genome shotgun (WGS) entry which is preliminary data.</text>
</comment>
<evidence type="ECO:0000256" key="8">
    <source>
        <dbReference type="RuleBase" id="RU362125"/>
    </source>
</evidence>
<dbReference type="InterPro" id="IPR046373">
    <property type="entry name" value="Acyl-CoA_Oxase/DH_mid-dom_sf"/>
</dbReference>
<dbReference type="GO" id="GO:0050660">
    <property type="term" value="F:flavin adenine dinucleotide binding"/>
    <property type="evidence" value="ECO:0007669"/>
    <property type="project" value="InterPro"/>
</dbReference>
<comment type="similarity">
    <text evidence="3 8">Belongs to the acyl-CoA dehydrogenase family.</text>
</comment>
<dbReference type="FunFam" id="1.20.140.10:FF:000001">
    <property type="entry name" value="Acyl-CoA dehydrogenase"/>
    <property type="match status" value="1"/>
</dbReference>
<dbReference type="Gene3D" id="1.20.140.10">
    <property type="entry name" value="Butyryl-CoA Dehydrogenase, subunit A, domain 3"/>
    <property type="match status" value="1"/>
</dbReference>
<protein>
    <submittedName>
        <fullName evidence="12">Acyl-CoA dehydrogenase</fullName>
    </submittedName>
</protein>
<dbReference type="AlphaFoldDB" id="A0A396RKW3"/>
<dbReference type="RefSeq" id="WP_118864525.1">
    <property type="nucleotide sequence ID" value="NZ_QWLV01000006.1"/>
</dbReference>
<gene>
    <name evidence="12" type="ORF">D1610_12450</name>
</gene>
<keyword evidence="4" id="KW-0101">Branched-chain amino acid catabolism</keyword>
<dbReference type="InterPro" id="IPR006091">
    <property type="entry name" value="Acyl-CoA_Oxase/DH_mid-dom"/>
</dbReference>
<keyword evidence="13" id="KW-1185">Reference proteome</keyword>
<evidence type="ECO:0000259" key="10">
    <source>
        <dbReference type="Pfam" id="PF02770"/>
    </source>
</evidence>
<dbReference type="EMBL" id="QWLV01000006">
    <property type="protein sequence ID" value="RHW16944.1"/>
    <property type="molecule type" value="Genomic_DNA"/>
</dbReference>
<dbReference type="Proteomes" id="UP000266693">
    <property type="component" value="Unassembled WGS sequence"/>
</dbReference>
<dbReference type="Pfam" id="PF02771">
    <property type="entry name" value="Acyl-CoA_dh_N"/>
    <property type="match status" value="1"/>
</dbReference>
<feature type="domain" description="Acyl-CoA oxidase/dehydrogenase middle" evidence="10">
    <location>
        <begin position="124"/>
        <end position="217"/>
    </location>
</feature>
<dbReference type="Pfam" id="PF02770">
    <property type="entry name" value="Acyl-CoA_dh_M"/>
    <property type="match status" value="1"/>
</dbReference>
<dbReference type="SUPFAM" id="SSF47203">
    <property type="entry name" value="Acyl-CoA dehydrogenase C-terminal domain-like"/>
    <property type="match status" value="1"/>
</dbReference>
<comment type="pathway">
    <text evidence="2">Amino-acid degradation; L-valine degradation.</text>
</comment>
<evidence type="ECO:0000256" key="7">
    <source>
        <dbReference type="ARBA" id="ARBA00023002"/>
    </source>
</evidence>
<dbReference type="PANTHER" id="PTHR43831">
    <property type="entry name" value="ISOBUTYRYL-COA DEHYDROGENASE"/>
    <property type="match status" value="1"/>
</dbReference>
<evidence type="ECO:0000256" key="2">
    <source>
        <dbReference type="ARBA" id="ARBA00005109"/>
    </source>
</evidence>
<organism evidence="12 13">
    <name type="scientific">Sphingomonas gilva</name>
    <dbReference type="NCBI Taxonomy" id="2305907"/>
    <lineage>
        <taxon>Bacteria</taxon>
        <taxon>Pseudomonadati</taxon>
        <taxon>Pseudomonadota</taxon>
        <taxon>Alphaproteobacteria</taxon>
        <taxon>Sphingomonadales</taxon>
        <taxon>Sphingomonadaceae</taxon>
        <taxon>Sphingomonas</taxon>
    </lineage>
</organism>
<dbReference type="InterPro" id="IPR013786">
    <property type="entry name" value="AcylCoA_DH/ox_N"/>
</dbReference>
<dbReference type="InterPro" id="IPR009075">
    <property type="entry name" value="AcylCo_DH/oxidase_C"/>
</dbReference>
<feature type="domain" description="Acyl-CoA dehydrogenase/oxidase C-terminal" evidence="9">
    <location>
        <begin position="229"/>
        <end position="378"/>
    </location>
</feature>
<reference evidence="12 13" key="1">
    <citation type="submission" date="2018-08" db="EMBL/GenBank/DDBJ databases">
        <title>The multiple taxonomic identification of Sphingomonas gilva.</title>
        <authorList>
            <person name="Zhu D."/>
            <person name="Zheng S."/>
        </authorList>
    </citation>
    <scope>NUCLEOTIDE SEQUENCE [LARGE SCALE GENOMIC DNA]</scope>
    <source>
        <strain evidence="12 13">ZDH117</strain>
    </source>
</reference>
<dbReference type="InterPro" id="IPR036250">
    <property type="entry name" value="AcylCo_DH-like_C"/>
</dbReference>
<dbReference type="InterPro" id="IPR009100">
    <property type="entry name" value="AcylCoA_DH/oxidase_NM_dom_sf"/>
</dbReference>
<dbReference type="Gene3D" id="2.40.110.10">
    <property type="entry name" value="Butyryl-CoA Dehydrogenase, subunit A, domain 2"/>
    <property type="match status" value="1"/>
</dbReference>
<dbReference type="PIRSF" id="PIRSF016578">
    <property type="entry name" value="HsaA"/>
    <property type="match status" value="1"/>
</dbReference>
<dbReference type="FunFam" id="1.10.540.10:FF:000002">
    <property type="entry name" value="Acyl-CoA dehydrogenase FadE19"/>
    <property type="match status" value="1"/>
</dbReference>
<dbReference type="PROSITE" id="PS00073">
    <property type="entry name" value="ACYL_COA_DH_2"/>
    <property type="match status" value="1"/>
</dbReference>
<sequence length="381" mass="41326">MTTQFDLTDEQRQIQDMARAFTADRITPHAAEWDEKHHFPRDVIKASAELGFASIYVSEEAGGIGLGRLEAALIMEAMAYGCPSTSAFISIHNMASWMIDRFGSEAVKAKYLPSLVTMEKIASYCLTEPGSGSDAAALKTKAVHDGDDFVVTGSKAFISGGGANEVYVTMVRTGEDGPKGISCLVIEKDMPGVSFGANERKLGWRSQPTAQVNFDGVRVPAENLVGGLGEGFRIAMMGLDGGRLNIGACSLGGAQRCLDEAIAYTKERKQFGKPIADFQNTQFMLADMATELEAARALLYLAAAKVTANAPDKTRFAAMAKRLATDTGSAVVDRALQLHGGYGYLQDYPIERFWRDLRVHSILEGTNQVMRMIVGRELTRQ</sequence>
<dbReference type="GO" id="GO:0003995">
    <property type="term" value="F:acyl-CoA dehydrogenase activity"/>
    <property type="evidence" value="ECO:0007669"/>
    <property type="project" value="InterPro"/>
</dbReference>
<comment type="cofactor">
    <cofactor evidence="1 8">
        <name>FAD</name>
        <dbReference type="ChEBI" id="CHEBI:57692"/>
    </cofactor>
</comment>
<evidence type="ECO:0000256" key="4">
    <source>
        <dbReference type="ARBA" id="ARBA00022456"/>
    </source>
</evidence>
<evidence type="ECO:0000256" key="5">
    <source>
        <dbReference type="ARBA" id="ARBA00022630"/>
    </source>
</evidence>
<evidence type="ECO:0000256" key="6">
    <source>
        <dbReference type="ARBA" id="ARBA00022827"/>
    </source>
</evidence>
<dbReference type="PANTHER" id="PTHR43831:SF1">
    <property type="entry name" value="ISOBUTYRYL-COA DEHYDROGENASE, MITOCHONDRIAL"/>
    <property type="match status" value="1"/>
</dbReference>
<evidence type="ECO:0000313" key="12">
    <source>
        <dbReference type="EMBL" id="RHW16944.1"/>
    </source>
</evidence>
<evidence type="ECO:0000256" key="1">
    <source>
        <dbReference type="ARBA" id="ARBA00001974"/>
    </source>
</evidence>
<dbReference type="FunFam" id="2.40.110.10:FF:000001">
    <property type="entry name" value="Acyl-CoA dehydrogenase, mitochondrial"/>
    <property type="match status" value="1"/>
</dbReference>
<dbReference type="InterPro" id="IPR052547">
    <property type="entry name" value="Mito_Isobutyryl-CoADH"/>
</dbReference>
<feature type="domain" description="Acyl-CoA dehydrogenase/oxidase N-terminal" evidence="11">
    <location>
        <begin position="8"/>
        <end position="119"/>
    </location>
</feature>
<dbReference type="GO" id="GO:0009083">
    <property type="term" value="P:branched-chain amino acid catabolic process"/>
    <property type="evidence" value="ECO:0007669"/>
    <property type="project" value="UniProtKB-KW"/>
</dbReference>